<dbReference type="PROSITE" id="PS50109">
    <property type="entry name" value="HIS_KIN"/>
    <property type="match status" value="1"/>
</dbReference>
<keyword evidence="5" id="KW-0547">Nucleotide-binding</keyword>
<keyword evidence="15" id="KW-1185">Reference proteome</keyword>
<evidence type="ECO:0000256" key="9">
    <source>
        <dbReference type="ARBA" id="ARBA00070616"/>
    </source>
</evidence>
<evidence type="ECO:0000259" key="12">
    <source>
        <dbReference type="PROSITE" id="PS50112"/>
    </source>
</evidence>
<evidence type="ECO:0000313" key="14">
    <source>
        <dbReference type="EMBL" id="QTD49099.1"/>
    </source>
</evidence>
<evidence type="ECO:0000259" key="13">
    <source>
        <dbReference type="PROSITE" id="PS50113"/>
    </source>
</evidence>
<dbReference type="PROSITE" id="PS50113">
    <property type="entry name" value="PAC"/>
    <property type="match status" value="1"/>
</dbReference>
<dbReference type="EMBL" id="CP071793">
    <property type="protein sequence ID" value="QTD49099.1"/>
    <property type="molecule type" value="Genomic_DNA"/>
</dbReference>
<evidence type="ECO:0000256" key="3">
    <source>
        <dbReference type="ARBA" id="ARBA00022553"/>
    </source>
</evidence>
<dbReference type="Gene3D" id="3.30.450.20">
    <property type="entry name" value="PAS domain"/>
    <property type="match status" value="1"/>
</dbReference>
<dbReference type="CDD" id="cd00130">
    <property type="entry name" value="PAS"/>
    <property type="match status" value="1"/>
</dbReference>
<dbReference type="RefSeq" id="WP_237378742.1">
    <property type="nucleotide sequence ID" value="NZ_CP071793.1"/>
</dbReference>
<dbReference type="InterPro" id="IPR003594">
    <property type="entry name" value="HATPase_dom"/>
</dbReference>
<keyword evidence="6" id="KW-0418">Kinase</keyword>
<dbReference type="NCBIfam" id="TIGR00229">
    <property type="entry name" value="sensory_box"/>
    <property type="match status" value="1"/>
</dbReference>
<evidence type="ECO:0000259" key="11">
    <source>
        <dbReference type="PROSITE" id="PS50109"/>
    </source>
</evidence>
<comment type="function">
    <text evidence="8">Putative oxygen sensor; modulates the activity of FixJ, a transcriptional activator of nitrogen fixation fixK gene. FixL probably acts as a kinase that phosphorylates FixJ.</text>
</comment>
<dbReference type="PRINTS" id="PR00344">
    <property type="entry name" value="BCTRLSENSOR"/>
</dbReference>
<feature type="domain" description="PAC" evidence="13">
    <location>
        <begin position="190"/>
        <end position="240"/>
    </location>
</feature>
<proteinExistence type="predicted"/>
<dbReference type="CDD" id="cd00082">
    <property type="entry name" value="HisKA"/>
    <property type="match status" value="1"/>
</dbReference>
<keyword evidence="10" id="KW-0812">Transmembrane</keyword>
<keyword evidence="3" id="KW-0597">Phosphoprotein</keyword>
<dbReference type="Proteomes" id="UP000663929">
    <property type="component" value="Chromosome"/>
</dbReference>
<dbReference type="InterPro" id="IPR003661">
    <property type="entry name" value="HisK_dim/P_dom"/>
</dbReference>
<dbReference type="AlphaFoldDB" id="A0A8A4TG98"/>
<keyword evidence="10" id="KW-1133">Transmembrane helix</keyword>
<feature type="transmembrane region" description="Helical" evidence="10">
    <location>
        <begin position="53"/>
        <end position="72"/>
    </location>
</feature>
<dbReference type="SUPFAM" id="SSF47384">
    <property type="entry name" value="Homodimeric domain of signal transducing histidine kinase"/>
    <property type="match status" value="1"/>
</dbReference>
<evidence type="ECO:0000256" key="6">
    <source>
        <dbReference type="ARBA" id="ARBA00022777"/>
    </source>
</evidence>
<dbReference type="Pfam" id="PF00989">
    <property type="entry name" value="PAS"/>
    <property type="match status" value="1"/>
</dbReference>
<dbReference type="InterPro" id="IPR036097">
    <property type="entry name" value="HisK_dim/P_sf"/>
</dbReference>
<dbReference type="InterPro" id="IPR005467">
    <property type="entry name" value="His_kinase_dom"/>
</dbReference>
<dbReference type="SMART" id="SM00091">
    <property type="entry name" value="PAS"/>
    <property type="match status" value="1"/>
</dbReference>
<evidence type="ECO:0000256" key="10">
    <source>
        <dbReference type="SAM" id="Phobius"/>
    </source>
</evidence>
<dbReference type="InterPro" id="IPR000700">
    <property type="entry name" value="PAS-assoc_C"/>
</dbReference>
<dbReference type="InterPro" id="IPR052162">
    <property type="entry name" value="Sensor_kinase/Photoreceptor"/>
</dbReference>
<accession>A0A8A4TG98</accession>
<keyword evidence="4" id="KW-0808">Transferase</keyword>
<comment type="catalytic activity">
    <reaction evidence="1">
        <text>ATP + protein L-histidine = ADP + protein N-phospho-L-histidine.</text>
        <dbReference type="EC" id="2.7.13.3"/>
    </reaction>
</comment>
<dbReference type="SMART" id="SM00387">
    <property type="entry name" value="HATPase_c"/>
    <property type="match status" value="1"/>
</dbReference>
<evidence type="ECO:0000313" key="15">
    <source>
        <dbReference type="Proteomes" id="UP000663929"/>
    </source>
</evidence>
<name>A0A8A4TG98_SULCO</name>
<feature type="domain" description="Histidine kinase" evidence="11">
    <location>
        <begin position="258"/>
        <end position="469"/>
    </location>
</feature>
<dbReference type="PANTHER" id="PTHR43304">
    <property type="entry name" value="PHYTOCHROME-LIKE PROTEIN CPH1"/>
    <property type="match status" value="1"/>
</dbReference>
<dbReference type="SUPFAM" id="SSF55785">
    <property type="entry name" value="PYP-like sensor domain (PAS domain)"/>
    <property type="match status" value="1"/>
</dbReference>
<dbReference type="InterPro" id="IPR000014">
    <property type="entry name" value="PAS"/>
</dbReference>
<evidence type="ECO:0000256" key="4">
    <source>
        <dbReference type="ARBA" id="ARBA00022679"/>
    </source>
</evidence>
<dbReference type="Gene3D" id="1.10.287.130">
    <property type="match status" value="1"/>
</dbReference>
<dbReference type="InterPro" id="IPR004358">
    <property type="entry name" value="Sig_transdc_His_kin-like_C"/>
</dbReference>
<dbReference type="GO" id="GO:0000155">
    <property type="term" value="F:phosphorelay sensor kinase activity"/>
    <property type="evidence" value="ECO:0007669"/>
    <property type="project" value="InterPro"/>
</dbReference>
<protein>
    <recommendedName>
        <fullName evidence="9">Sensor protein FixL</fullName>
        <ecNumber evidence="2">2.7.13.3</ecNumber>
    </recommendedName>
</protein>
<feature type="transmembrane region" description="Helical" evidence="10">
    <location>
        <begin position="12"/>
        <end position="41"/>
    </location>
</feature>
<dbReference type="SUPFAM" id="SSF55874">
    <property type="entry name" value="ATPase domain of HSP90 chaperone/DNA topoisomerase II/histidine kinase"/>
    <property type="match status" value="1"/>
</dbReference>
<dbReference type="PANTHER" id="PTHR43304:SF1">
    <property type="entry name" value="PAC DOMAIN-CONTAINING PROTEIN"/>
    <property type="match status" value="1"/>
</dbReference>
<evidence type="ECO:0000256" key="1">
    <source>
        <dbReference type="ARBA" id="ARBA00000085"/>
    </source>
</evidence>
<dbReference type="EC" id="2.7.13.3" evidence="2"/>
<dbReference type="KEGG" id="scor:J3U87_26230"/>
<dbReference type="PROSITE" id="PS50112">
    <property type="entry name" value="PAS"/>
    <property type="match status" value="1"/>
</dbReference>
<dbReference type="GO" id="GO:0005524">
    <property type="term" value="F:ATP binding"/>
    <property type="evidence" value="ECO:0007669"/>
    <property type="project" value="UniProtKB-KW"/>
</dbReference>
<evidence type="ECO:0000256" key="8">
    <source>
        <dbReference type="ARBA" id="ARBA00059827"/>
    </source>
</evidence>
<keyword evidence="7" id="KW-0067">ATP-binding</keyword>
<dbReference type="Pfam" id="PF02518">
    <property type="entry name" value="HATPase_c"/>
    <property type="match status" value="1"/>
</dbReference>
<evidence type="ECO:0000256" key="2">
    <source>
        <dbReference type="ARBA" id="ARBA00012438"/>
    </source>
</evidence>
<organism evidence="14 15">
    <name type="scientific">Sulfidibacter corallicola</name>
    <dbReference type="NCBI Taxonomy" id="2818388"/>
    <lineage>
        <taxon>Bacteria</taxon>
        <taxon>Pseudomonadati</taxon>
        <taxon>Acidobacteriota</taxon>
        <taxon>Holophagae</taxon>
        <taxon>Acanthopleuribacterales</taxon>
        <taxon>Acanthopleuribacteraceae</taxon>
        <taxon>Sulfidibacter</taxon>
    </lineage>
</organism>
<reference evidence="14" key="1">
    <citation type="submission" date="2021-03" db="EMBL/GenBank/DDBJ databases">
        <title>Acanthopleuribacteraceae sp. M133.</title>
        <authorList>
            <person name="Wang G."/>
        </authorList>
    </citation>
    <scope>NUCLEOTIDE SEQUENCE</scope>
    <source>
        <strain evidence="14">M133</strain>
    </source>
</reference>
<gene>
    <name evidence="14" type="ORF">J3U87_26230</name>
</gene>
<dbReference type="InterPro" id="IPR013767">
    <property type="entry name" value="PAS_fold"/>
</dbReference>
<keyword evidence="10" id="KW-0472">Membrane</keyword>
<evidence type="ECO:0000256" key="5">
    <source>
        <dbReference type="ARBA" id="ARBA00022741"/>
    </source>
</evidence>
<dbReference type="Pfam" id="PF00512">
    <property type="entry name" value="HisKA"/>
    <property type="match status" value="1"/>
</dbReference>
<dbReference type="InterPro" id="IPR036890">
    <property type="entry name" value="HATPase_C_sf"/>
</dbReference>
<dbReference type="GO" id="GO:0006355">
    <property type="term" value="P:regulation of DNA-templated transcription"/>
    <property type="evidence" value="ECO:0007669"/>
    <property type="project" value="InterPro"/>
</dbReference>
<sequence length="476" mass="53509">MTKTSIRNGAPLAALIMAVVGIIFDYITPLGVAAGVIHILFVLTAIWFRSPRTAFFFAGIGTVFTLKGYLLISDIQADTWIVQLNRALSVLALWVVALIVYFQKRMANALEQSEARHSAFIDNAIDGMITINNQGIIQKVNPACEKIFGYVAEEMLGQNVNILMPEPYHSEHNGYLQNYRNSGFKKIIGIGRELEGMRKDGSTFPIDLSVSEMSLKSEQLFGGIVRDVTARKEAERSLNRTMEDLKLSNDELEKFAYVASHDLKSPLRGIDNLTKWLAEDLAEVLDDENKDRLEKLQGRVLRMERLLDDLLEYSRAGRNLKKTEKIKADRLIDDVRSLLNVPAEIAITADESLDGILIPRMPLEQIFHNLIGNAVKHHDKEKGIIVVSASESTLFYEFSVQDDGPGIAERFQEKIFEMFQTLKPRDEVEGSGMGLALVKKIVYRFGGRIQVKSKEGKGATFTFTWPKKPKIRSITI</sequence>
<dbReference type="FunFam" id="3.30.450.20:FF:000060">
    <property type="entry name" value="Sensor protein FixL"/>
    <property type="match status" value="1"/>
</dbReference>
<feature type="transmembrane region" description="Helical" evidence="10">
    <location>
        <begin position="84"/>
        <end position="102"/>
    </location>
</feature>
<dbReference type="InterPro" id="IPR035965">
    <property type="entry name" value="PAS-like_dom_sf"/>
</dbReference>
<dbReference type="Gene3D" id="3.30.565.10">
    <property type="entry name" value="Histidine kinase-like ATPase, C-terminal domain"/>
    <property type="match status" value="1"/>
</dbReference>
<evidence type="ECO:0000256" key="7">
    <source>
        <dbReference type="ARBA" id="ARBA00022840"/>
    </source>
</evidence>
<dbReference type="SMART" id="SM00388">
    <property type="entry name" value="HisKA"/>
    <property type="match status" value="1"/>
</dbReference>
<feature type="domain" description="PAS" evidence="12">
    <location>
        <begin position="113"/>
        <end position="166"/>
    </location>
</feature>